<evidence type="ECO:0000259" key="1">
    <source>
        <dbReference type="PROSITE" id="PS51184"/>
    </source>
</evidence>
<dbReference type="AlphaFoldDB" id="A0A6A6GDH0"/>
<organism evidence="2 3">
    <name type="scientific">Elsinoe ampelina</name>
    <dbReference type="NCBI Taxonomy" id="302913"/>
    <lineage>
        <taxon>Eukaryota</taxon>
        <taxon>Fungi</taxon>
        <taxon>Dikarya</taxon>
        <taxon>Ascomycota</taxon>
        <taxon>Pezizomycotina</taxon>
        <taxon>Dothideomycetes</taxon>
        <taxon>Dothideomycetidae</taxon>
        <taxon>Myriangiales</taxon>
        <taxon>Elsinoaceae</taxon>
        <taxon>Elsinoe</taxon>
    </lineage>
</organism>
<accession>A0A6A6GDH0</accession>
<dbReference type="Proteomes" id="UP000799538">
    <property type="component" value="Unassembled WGS sequence"/>
</dbReference>
<dbReference type="PANTHER" id="PTHR12461">
    <property type="entry name" value="HYPOXIA-INDUCIBLE FACTOR 1 ALPHA INHIBITOR-RELATED"/>
    <property type="match status" value="1"/>
</dbReference>
<dbReference type="EMBL" id="ML992506">
    <property type="protein sequence ID" value="KAF2223450.1"/>
    <property type="molecule type" value="Genomic_DNA"/>
</dbReference>
<proteinExistence type="predicted"/>
<protein>
    <recommendedName>
        <fullName evidence="1">JmjC domain-containing protein</fullName>
    </recommendedName>
</protein>
<sequence>MLQVPPPASLSNNLTPSGMLRKSIIRRGSRDSATTFTADLSSWIKSQLLTISEDDSILACGAAVVAMLQARPDAVKTLAHDKIHTFPFKEVPGCWIRLYEDACIWTVVDILGSHASSTEEDDQRMRSSLKRNSNGVAKASHLAHLPMLSSDDSDSWLAKVVRELDMAIIMTEAEVRGGLIHDIFDRLEAFLEHQEVAAWPFSGLFPHDCNALELQNTVPVKASLSLEAFQIHLDSTGGPMVIQDVVTDWPAYELWYNPEYLYRKTLRGYRLVPVEVGKSYTHDAWTQKIMTFKEFMTKHLLNPKANEVGYLAQHDLLKQVPALIGDTITPDFCHCEPPDHLPDNIPERPRKLPSPQTNAWLGPGGTISDLHTDPYHNILCQVIGRKYIRLYAPEETHRLYPRGTDEAGINMNNTSKVDIKQARRLFTNGSSSTGSSDQADVDAEIADFEKRFPSFREAKYLECILEAGDCLYIPVGWWHFVESLETSINVSYWFN</sequence>
<dbReference type="InterPro" id="IPR041667">
    <property type="entry name" value="Cupin_8"/>
</dbReference>
<dbReference type="PROSITE" id="PS51184">
    <property type="entry name" value="JMJC"/>
    <property type="match status" value="1"/>
</dbReference>
<dbReference type="PANTHER" id="PTHR12461:SF101">
    <property type="entry name" value="TRNA WYBUTOSINE-SYNTHESIZING PROTEIN 4"/>
    <property type="match status" value="1"/>
</dbReference>
<evidence type="ECO:0000313" key="2">
    <source>
        <dbReference type="EMBL" id="KAF2223450.1"/>
    </source>
</evidence>
<dbReference type="SUPFAM" id="SSF51197">
    <property type="entry name" value="Clavaminate synthase-like"/>
    <property type="match status" value="1"/>
</dbReference>
<keyword evidence="3" id="KW-1185">Reference proteome</keyword>
<dbReference type="Gene3D" id="2.60.120.650">
    <property type="entry name" value="Cupin"/>
    <property type="match status" value="1"/>
</dbReference>
<dbReference type="InterPro" id="IPR003347">
    <property type="entry name" value="JmjC_dom"/>
</dbReference>
<feature type="domain" description="JmjC" evidence="1">
    <location>
        <begin position="309"/>
        <end position="495"/>
    </location>
</feature>
<reference evidence="3" key="1">
    <citation type="journal article" date="2020" name="Stud. Mycol.">
        <title>101 Dothideomycetes genomes: A test case for predicting lifestyles and emergence of pathogens.</title>
        <authorList>
            <person name="Haridas S."/>
            <person name="Albert R."/>
            <person name="Binder M."/>
            <person name="Bloem J."/>
            <person name="LaButti K."/>
            <person name="Salamov A."/>
            <person name="Andreopoulos B."/>
            <person name="Baker S."/>
            <person name="Barry K."/>
            <person name="Bills G."/>
            <person name="Bluhm B."/>
            <person name="Cannon C."/>
            <person name="Castanera R."/>
            <person name="Culley D."/>
            <person name="Daum C."/>
            <person name="Ezra D."/>
            <person name="Gonzalez J."/>
            <person name="Henrissat B."/>
            <person name="Kuo A."/>
            <person name="Liang C."/>
            <person name="Lipzen A."/>
            <person name="Lutzoni F."/>
            <person name="Magnuson J."/>
            <person name="Mondo S."/>
            <person name="Nolan M."/>
            <person name="Ohm R."/>
            <person name="Pangilinan J."/>
            <person name="Park H.-J."/>
            <person name="Ramirez L."/>
            <person name="Alfaro M."/>
            <person name="Sun H."/>
            <person name="Tritt A."/>
            <person name="Yoshinaga Y."/>
            <person name="Zwiers L.-H."/>
            <person name="Turgeon B."/>
            <person name="Goodwin S."/>
            <person name="Spatafora J."/>
            <person name="Crous P."/>
            <person name="Grigoriev I."/>
        </authorList>
    </citation>
    <scope>NUCLEOTIDE SEQUENCE [LARGE SCALE GENOMIC DNA]</scope>
    <source>
        <strain evidence="3">CECT 20119</strain>
    </source>
</reference>
<gene>
    <name evidence="2" type="ORF">BDZ85DRAFT_261602</name>
</gene>
<name>A0A6A6GDH0_9PEZI</name>
<dbReference type="Pfam" id="PF13621">
    <property type="entry name" value="Cupin_8"/>
    <property type="match status" value="1"/>
</dbReference>
<dbReference type="OrthoDB" id="47172at2759"/>
<evidence type="ECO:0000313" key="3">
    <source>
        <dbReference type="Proteomes" id="UP000799538"/>
    </source>
</evidence>
<dbReference type="SMART" id="SM00558">
    <property type="entry name" value="JmjC"/>
    <property type="match status" value="1"/>
</dbReference>